<organism evidence="2 3">
    <name type="scientific">Cercophora scortea</name>
    <dbReference type="NCBI Taxonomy" id="314031"/>
    <lineage>
        <taxon>Eukaryota</taxon>
        <taxon>Fungi</taxon>
        <taxon>Dikarya</taxon>
        <taxon>Ascomycota</taxon>
        <taxon>Pezizomycotina</taxon>
        <taxon>Sordariomycetes</taxon>
        <taxon>Sordariomycetidae</taxon>
        <taxon>Sordariales</taxon>
        <taxon>Lasiosphaeriaceae</taxon>
        <taxon>Cercophora</taxon>
    </lineage>
</organism>
<dbReference type="AlphaFoldDB" id="A0AAE0MA11"/>
<accession>A0AAE0MA11</accession>
<feature type="chain" id="PRO_5041952549" evidence="1">
    <location>
        <begin position="32"/>
        <end position="90"/>
    </location>
</feature>
<evidence type="ECO:0000256" key="1">
    <source>
        <dbReference type="SAM" id="SignalP"/>
    </source>
</evidence>
<protein>
    <submittedName>
        <fullName evidence="2">Uncharacterized protein</fullName>
    </submittedName>
</protein>
<keyword evidence="1" id="KW-0732">Signal</keyword>
<name>A0AAE0MA11_9PEZI</name>
<dbReference type="EMBL" id="JAUEPO010000004">
    <property type="protein sequence ID" value="KAK3324048.1"/>
    <property type="molecule type" value="Genomic_DNA"/>
</dbReference>
<gene>
    <name evidence="2" type="ORF">B0T19DRAFT_427609</name>
</gene>
<sequence length="90" mass="10030">MHVAVQQPSGLPPHVLFRRLCYFSLLSCVDSQPIPWMSCGPDVDWDWEPSLLVCRLPGLQEEAANRCPRSGNVGSIAEEQTFKFNPPCSS</sequence>
<dbReference type="Proteomes" id="UP001286456">
    <property type="component" value="Unassembled WGS sequence"/>
</dbReference>
<feature type="signal peptide" evidence="1">
    <location>
        <begin position="1"/>
        <end position="31"/>
    </location>
</feature>
<reference evidence="2" key="2">
    <citation type="submission" date="2023-06" db="EMBL/GenBank/DDBJ databases">
        <authorList>
            <consortium name="Lawrence Berkeley National Laboratory"/>
            <person name="Haridas S."/>
            <person name="Hensen N."/>
            <person name="Bonometti L."/>
            <person name="Westerberg I."/>
            <person name="Brannstrom I.O."/>
            <person name="Guillou S."/>
            <person name="Cros-Aarteil S."/>
            <person name="Calhoun S."/>
            <person name="Kuo A."/>
            <person name="Mondo S."/>
            <person name="Pangilinan J."/>
            <person name="Riley R."/>
            <person name="Labutti K."/>
            <person name="Andreopoulos B."/>
            <person name="Lipzen A."/>
            <person name="Chen C."/>
            <person name="Yanf M."/>
            <person name="Daum C."/>
            <person name="Ng V."/>
            <person name="Clum A."/>
            <person name="Steindorff A."/>
            <person name="Ohm R."/>
            <person name="Martin F."/>
            <person name="Silar P."/>
            <person name="Natvig D."/>
            <person name="Lalanne C."/>
            <person name="Gautier V."/>
            <person name="Ament-Velasquez S.L."/>
            <person name="Kruys A."/>
            <person name="Hutchinson M.I."/>
            <person name="Powell A.J."/>
            <person name="Barry K."/>
            <person name="Miller A.N."/>
            <person name="Grigoriev I.V."/>
            <person name="Debuchy R."/>
            <person name="Gladieux P."/>
            <person name="Thoren M.H."/>
            <person name="Johannesson H."/>
        </authorList>
    </citation>
    <scope>NUCLEOTIDE SEQUENCE</scope>
    <source>
        <strain evidence="2">SMH4131-1</strain>
    </source>
</reference>
<keyword evidence="3" id="KW-1185">Reference proteome</keyword>
<reference evidence="2" key="1">
    <citation type="journal article" date="2023" name="Mol. Phylogenet. Evol.">
        <title>Genome-scale phylogeny and comparative genomics of the fungal order Sordariales.</title>
        <authorList>
            <person name="Hensen N."/>
            <person name="Bonometti L."/>
            <person name="Westerberg I."/>
            <person name="Brannstrom I.O."/>
            <person name="Guillou S."/>
            <person name="Cros-Aarteil S."/>
            <person name="Calhoun S."/>
            <person name="Haridas S."/>
            <person name="Kuo A."/>
            <person name="Mondo S."/>
            <person name="Pangilinan J."/>
            <person name="Riley R."/>
            <person name="LaButti K."/>
            <person name="Andreopoulos B."/>
            <person name="Lipzen A."/>
            <person name="Chen C."/>
            <person name="Yan M."/>
            <person name="Daum C."/>
            <person name="Ng V."/>
            <person name="Clum A."/>
            <person name="Steindorff A."/>
            <person name="Ohm R.A."/>
            <person name="Martin F."/>
            <person name="Silar P."/>
            <person name="Natvig D.O."/>
            <person name="Lalanne C."/>
            <person name="Gautier V."/>
            <person name="Ament-Velasquez S.L."/>
            <person name="Kruys A."/>
            <person name="Hutchinson M.I."/>
            <person name="Powell A.J."/>
            <person name="Barry K."/>
            <person name="Miller A.N."/>
            <person name="Grigoriev I.V."/>
            <person name="Debuchy R."/>
            <person name="Gladieux P."/>
            <person name="Hiltunen Thoren M."/>
            <person name="Johannesson H."/>
        </authorList>
    </citation>
    <scope>NUCLEOTIDE SEQUENCE</scope>
    <source>
        <strain evidence="2">SMH4131-1</strain>
    </source>
</reference>
<evidence type="ECO:0000313" key="3">
    <source>
        <dbReference type="Proteomes" id="UP001286456"/>
    </source>
</evidence>
<comment type="caution">
    <text evidence="2">The sequence shown here is derived from an EMBL/GenBank/DDBJ whole genome shotgun (WGS) entry which is preliminary data.</text>
</comment>
<evidence type="ECO:0000313" key="2">
    <source>
        <dbReference type="EMBL" id="KAK3324048.1"/>
    </source>
</evidence>
<proteinExistence type="predicted"/>